<evidence type="ECO:0000313" key="11">
    <source>
        <dbReference type="Proteomes" id="UP000017081"/>
    </source>
</evidence>
<keyword evidence="11" id="KW-1185">Reference proteome</keyword>
<feature type="transmembrane region" description="Helical" evidence="8">
    <location>
        <begin position="317"/>
        <end position="335"/>
    </location>
</feature>
<evidence type="ECO:0000256" key="8">
    <source>
        <dbReference type="SAM" id="Phobius"/>
    </source>
</evidence>
<feature type="transmembrane region" description="Helical" evidence="8">
    <location>
        <begin position="23"/>
        <end position="43"/>
    </location>
</feature>
<evidence type="ECO:0000256" key="6">
    <source>
        <dbReference type="ARBA" id="ARBA00022989"/>
    </source>
</evidence>
<comment type="similarity">
    <text evidence="2">Belongs to the ABC-2 integral membrane protein family.</text>
</comment>
<dbReference type="eggNOG" id="COG0842">
    <property type="taxonomic scope" value="Bacteria"/>
</dbReference>
<comment type="caution">
    <text evidence="10">The sequence shown here is derived from an EMBL/GenBank/DDBJ whole genome shotgun (WGS) entry which is preliminary data.</text>
</comment>
<feature type="domain" description="ABC transmembrane type-2" evidence="9">
    <location>
        <begin position="147"/>
        <end position="372"/>
    </location>
</feature>
<dbReference type="EMBL" id="AXZF01000039">
    <property type="protein sequence ID" value="ERT68979.1"/>
    <property type="molecule type" value="Genomic_DNA"/>
</dbReference>
<comment type="subcellular location">
    <subcellularLocation>
        <location evidence="1">Cell membrane</location>
        <topology evidence="1">Multi-pass membrane protein</topology>
    </subcellularLocation>
</comment>
<dbReference type="HOGENOM" id="CLU_039483_8_3_0"/>
<dbReference type="InterPro" id="IPR051449">
    <property type="entry name" value="ABC-2_transporter_component"/>
</dbReference>
<name>U7VCW3_9FUSO</name>
<keyword evidence="5 8" id="KW-0812">Transmembrane</keyword>
<evidence type="ECO:0000256" key="5">
    <source>
        <dbReference type="ARBA" id="ARBA00022692"/>
    </source>
</evidence>
<organism evidence="10 11">
    <name type="scientific">Cetobacterium somerae ATCC BAA-474</name>
    <dbReference type="NCBI Taxonomy" id="1319815"/>
    <lineage>
        <taxon>Bacteria</taxon>
        <taxon>Fusobacteriati</taxon>
        <taxon>Fusobacteriota</taxon>
        <taxon>Fusobacteriia</taxon>
        <taxon>Fusobacteriales</taxon>
        <taxon>Fusobacteriaceae</taxon>
        <taxon>Cetobacterium</taxon>
    </lineage>
</organism>
<evidence type="ECO:0000259" key="9">
    <source>
        <dbReference type="PROSITE" id="PS51012"/>
    </source>
</evidence>
<dbReference type="PATRIC" id="fig|1319815.3.peg.1041"/>
<feature type="transmembrane region" description="Helical" evidence="8">
    <location>
        <begin position="258"/>
        <end position="280"/>
    </location>
</feature>
<evidence type="ECO:0000256" key="2">
    <source>
        <dbReference type="ARBA" id="ARBA00007783"/>
    </source>
</evidence>
<protein>
    <recommendedName>
        <fullName evidence="9">ABC transmembrane type-2 domain-containing protein</fullName>
    </recommendedName>
</protein>
<evidence type="ECO:0000256" key="3">
    <source>
        <dbReference type="ARBA" id="ARBA00022448"/>
    </source>
</evidence>
<proteinExistence type="inferred from homology"/>
<feature type="transmembrane region" description="Helical" evidence="8">
    <location>
        <begin position="215"/>
        <end position="238"/>
    </location>
</feature>
<evidence type="ECO:0000256" key="4">
    <source>
        <dbReference type="ARBA" id="ARBA00022475"/>
    </source>
</evidence>
<keyword evidence="3" id="KW-0813">Transport</keyword>
<reference evidence="10 11" key="1">
    <citation type="submission" date="2013-08" db="EMBL/GenBank/DDBJ databases">
        <authorList>
            <person name="Weinstock G."/>
            <person name="Sodergren E."/>
            <person name="Wylie T."/>
            <person name="Fulton L."/>
            <person name="Fulton R."/>
            <person name="Fronick C."/>
            <person name="O'Laughlin M."/>
            <person name="Godfrey J."/>
            <person name="Miner T."/>
            <person name="Herter B."/>
            <person name="Appelbaum E."/>
            <person name="Cordes M."/>
            <person name="Lek S."/>
            <person name="Wollam A."/>
            <person name="Pepin K.H."/>
            <person name="Palsikar V.B."/>
            <person name="Mitreva M."/>
            <person name="Wilson R.K."/>
        </authorList>
    </citation>
    <scope>NUCLEOTIDE SEQUENCE [LARGE SCALE GENOMIC DNA]</scope>
    <source>
        <strain evidence="10 11">ATCC BAA-474</strain>
    </source>
</reference>
<dbReference type="AlphaFoldDB" id="U7VCW3"/>
<dbReference type="PANTHER" id="PTHR30294">
    <property type="entry name" value="MEMBRANE COMPONENT OF ABC TRANSPORTER YHHJ-RELATED"/>
    <property type="match status" value="1"/>
</dbReference>
<dbReference type="GO" id="GO:0005886">
    <property type="term" value="C:plasma membrane"/>
    <property type="evidence" value="ECO:0007669"/>
    <property type="project" value="UniProtKB-SubCell"/>
</dbReference>
<dbReference type="InterPro" id="IPR047817">
    <property type="entry name" value="ABC2_TM_bact-type"/>
</dbReference>
<dbReference type="InterPro" id="IPR013525">
    <property type="entry name" value="ABC2_TM"/>
</dbReference>
<feature type="transmembrane region" description="Helical" evidence="8">
    <location>
        <begin position="347"/>
        <end position="366"/>
    </location>
</feature>
<dbReference type="PROSITE" id="PS51012">
    <property type="entry name" value="ABC_TM2"/>
    <property type="match status" value="1"/>
</dbReference>
<evidence type="ECO:0000313" key="10">
    <source>
        <dbReference type="EMBL" id="ERT68979.1"/>
    </source>
</evidence>
<gene>
    <name evidence="10" type="ORF">HMPREF0202_01084</name>
</gene>
<dbReference type="GO" id="GO:0140359">
    <property type="term" value="F:ABC-type transporter activity"/>
    <property type="evidence" value="ECO:0007669"/>
    <property type="project" value="InterPro"/>
</dbReference>
<dbReference type="Gene3D" id="3.40.1710.10">
    <property type="entry name" value="abc type-2 transporter like domain"/>
    <property type="match status" value="1"/>
</dbReference>
<dbReference type="Pfam" id="PF12698">
    <property type="entry name" value="ABC2_membrane_3"/>
    <property type="match status" value="1"/>
</dbReference>
<evidence type="ECO:0000256" key="1">
    <source>
        <dbReference type="ARBA" id="ARBA00004651"/>
    </source>
</evidence>
<accession>U7VCW3</accession>
<keyword evidence="7 8" id="KW-0472">Membrane</keyword>
<dbReference type="STRING" id="1319815.HMPREF0202_01084"/>
<sequence>MINVNRTLTIAKKEIIHIKRDRASLVIALILPIFLLLLFGFAVSSDVDNLKLSVYDGSKSIESRELISSLNNSTYLKVYEYVDTPDAVEKSLDYGRTKIGVIIPDYFTTRLRRGEPTDVQFLIDGSDPYIAKTASSYSALIVNHHSQELQKNVIKPKEKGQGIKPFNLLLYNPTLESSKFNIPGIIGLILQNITIMLTAFSIVREKEKGTMEQLIMTPITPLELVIGKIIPYVFIAFFELDMTLILGKIIFGVDIKGSLTLLITLGTIFLTSSLAIGIFISTVSNTQLEAMHLSLAYLLPSVILSGFVFPREAMPKIIYFISCFIPLTYFNEILRGIILKGVGFKELLQPIAALMGLIIVIIIVSIKKFKKTLD</sequence>
<keyword evidence="6 8" id="KW-1133">Transmembrane helix</keyword>
<evidence type="ECO:0000256" key="7">
    <source>
        <dbReference type="ARBA" id="ARBA00023136"/>
    </source>
</evidence>
<dbReference type="RefSeq" id="WP_023050624.1">
    <property type="nucleotide sequence ID" value="NZ_CP173065.2"/>
</dbReference>
<keyword evidence="4" id="KW-1003">Cell membrane</keyword>
<dbReference type="PANTHER" id="PTHR30294:SF29">
    <property type="entry name" value="MULTIDRUG ABC TRANSPORTER PERMEASE YBHS-RELATED"/>
    <property type="match status" value="1"/>
</dbReference>
<feature type="transmembrane region" description="Helical" evidence="8">
    <location>
        <begin position="180"/>
        <end position="203"/>
    </location>
</feature>
<dbReference type="Proteomes" id="UP000017081">
    <property type="component" value="Unassembled WGS sequence"/>
</dbReference>